<comment type="caution">
    <text evidence="9">The sequence shown here is derived from an EMBL/GenBank/DDBJ whole genome shotgun (WGS) entry which is preliminary data.</text>
</comment>
<feature type="region of interest" description="Disordered" evidence="6">
    <location>
        <begin position="266"/>
        <end position="308"/>
    </location>
</feature>
<dbReference type="EMBL" id="MU825398">
    <property type="protein sequence ID" value="KAJ7393443.1"/>
    <property type="molecule type" value="Genomic_DNA"/>
</dbReference>
<feature type="transmembrane region" description="Helical" evidence="7">
    <location>
        <begin position="150"/>
        <end position="170"/>
    </location>
</feature>
<evidence type="ECO:0000256" key="6">
    <source>
        <dbReference type="SAM" id="MobiDB-lite"/>
    </source>
</evidence>
<evidence type="ECO:0000256" key="1">
    <source>
        <dbReference type="ARBA" id="ARBA00004141"/>
    </source>
</evidence>
<dbReference type="Pfam" id="PF00003">
    <property type="entry name" value="7tm_3"/>
    <property type="match status" value="1"/>
</dbReference>
<dbReference type="InterPro" id="IPR017978">
    <property type="entry name" value="GPCR_3_C"/>
</dbReference>
<dbReference type="OrthoDB" id="5984008at2759"/>
<evidence type="ECO:0000256" key="2">
    <source>
        <dbReference type="ARBA" id="ARBA00022692"/>
    </source>
</evidence>
<keyword evidence="2 7" id="KW-0812">Transmembrane</keyword>
<accession>A0A9X0A5H2</accession>
<feature type="domain" description="G-protein coupled receptors family 3 profile" evidence="8">
    <location>
        <begin position="1"/>
        <end position="220"/>
    </location>
</feature>
<feature type="transmembrane region" description="Helical" evidence="7">
    <location>
        <begin position="182"/>
        <end position="205"/>
    </location>
</feature>
<feature type="transmembrane region" description="Helical" evidence="7">
    <location>
        <begin position="59"/>
        <end position="85"/>
    </location>
</feature>
<dbReference type="GO" id="GO:0004930">
    <property type="term" value="F:G protein-coupled receptor activity"/>
    <property type="evidence" value="ECO:0007669"/>
    <property type="project" value="InterPro"/>
</dbReference>
<sequence>MFYVTPLPYIAKPTVVSCKVLPFMFGLCFVLVVGTILIRTNRVSRIFNEKLLRTGTTGFLGNHWQLFILGCLLTSELVLSVAWVFGSSNPVSPQVIYSQASKDASLICDLGGSHIGFSLWLIYNAGLVVVCTYQAFLVRKVPQNYNESRLIAFNMTTICITVLVYIPSYMGTSTWYRTVISSFMFIFLGTLTWASIFAPKIYIILFRPHKNIPMRPSVSSITLGVITPSNTVVSNLSDQSMPSRQNSLTPNEDESWEGLWANFDSSRDRNENEASNEKKDSRKVSEPRFDDEVDEYPEIGHNKSTGMIKTDNLQQLHENSKTISKENVCSTF</sequence>
<feature type="region of interest" description="Disordered" evidence="6">
    <location>
        <begin position="234"/>
        <end position="254"/>
    </location>
</feature>
<keyword evidence="5" id="KW-0325">Glycoprotein</keyword>
<evidence type="ECO:0000256" key="7">
    <source>
        <dbReference type="SAM" id="Phobius"/>
    </source>
</evidence>
<dbReference type="PRINTS" id="PR00248">
    <property type="entry name" value="GPCRMGR"/>
</dbReference>
<keyword evidence="3 7" id="KW-1133">Transmembrane helix</keyword>
<dbReference type="InterPro" id="IPR050726">
    <property type="entry name" value="mGluR"/>
</dbReference>
<proteinExistence type="predicted"/>
<feature type="transmembrane region" description="Helical" evidence="7">
    <location>
        <begin position="20"/>
        <end position="38"/>
    </location>
</feature>
<evidence type="ECO:0000313" key="9">
    <source>
        <dbReference type="EMBL" id="KAJ7393443.1"/>
    </source>
</evidence>
<name>A0A9X0A5H2_9CNID</name>
<keyword evidence="10" id="KW-1185">Reference proteome</keyword>
<dbReference type="AlphaFoldDB" id="A0A9X0A5H2"/>
<reference evidence="9" key="1">
    <citation type="submission" date="2023-01" db="EMBL/GenBank/DDBJ databases">
        <title>Genome assembly of the deep-sea coral Lophelia pertusa.</title>
        <authorList>
            <person name="Herrera S."/>
            <person name="Cordes E."/>
        </authorList>
    </citation>
    <scope>NUCLEOTIDE SEQUENCE</scope>
    <source>
        <strain evidence="9">USNM1676648</strain>
        <tissue evidence="9">Polyp</tissue>
    </source>
</reference>
<evidence type="ECO:0000256" key="3">
    <source>
        <dbReference type="ARBA" id="ARBA00022989"/>
    </source>
</evidence>
<protein>
    <recommendedName>
        <fullName evidence="8">G-protein coupled receptors family 3 profile domain-containing protein</fullName>
    </recommendedName>
</protein>
<dbReference type="PROSITE" id="PS50259">
    <property type="entry name" value="G_PROTEIN_RECEP_F3_4"/>
    <property type="match status" value="1"/>
</dbReference>
<comment type="subcellular location">
    <subcellularLocation>
        <location evidence="1">Membrane</location>
        <topology evidence="1">Multi-pass membrane protein</topology>
    </subcellularLocation>
</comment>
<keyword evidence="4 7" id="KW-0472">Membrane</keyword>
<dbReference type="PANTHER" id="PTHR24060">
    <property type="entry name" value="METABOTROPIC GLUTAMATE RECEPTOR"/>
    <property type="match status" value="1"/>
</dbReference>
<evidence type="ECO:0000313" key="10">
    <source>
        <dbReference type="Proteomes" id="UP001163046"/>
    </source>
</evidence>
<gene>
    <name evidence="9" type="ORF">OS493_006417</name>
</gene>
<evidence type="ECO:0000256" key="5">
    <source>
        <dbReference type="ARBA" id="ARBA00023180"/>
    </source>
</evidence>
<feature type="compositionally biased region" description="Polar residues" evidence="6">
    <location>
        <begin position="234"/>
        <end position="250"/>
    </location>
</feature>
<organism evidence="9 10">
    <name type="scientific">Desmophyllum pertusum</name>
    <dbReference type="NCBI Taxonomy" id="174260"/>
    <lineage>
        <taxon>Eukaryota</taxon>
        <taxon>Metazoa</taxon>
        <taxon>Cnidaria</taxon>
        <taxon>Anthozoa</taxon>
        <taxon>Hexacorallia</taxon>
        <taxon>Scleractinia</taxon>
        <taxon>Caryophylliina</taxon>
        <taxon>Caryophylliidae</taxon>
        <taxon>Desmophyllum</taxon>
    </lineage>
</organism>
<feature type="compositionally biased region" description="Basic and acidic residues" evidence="6">
    <location>
        <begin position="266"/>
        <end position="290"/>
    </location>
</feature>
<dbReference type="GO" id="GO:0016020">
    <property type="term" value="C:membrane"/>
    <property type="evidence" value="ECO:0007669"/>
    <property type="project" value="UniProtKB-SubCell"/>
</dbReference>
<evidence type="ECO:0000259" key="8">
    <source>
        <dbReference type="PROSITE" id="PS50259"/>
    </source>
</evidence>
<dbReference type="InterPro" id="IPR000337">
    <property type="entry name" value="GPCR_3"/>
</dbReference>
<evidence type="ECO:0000256" key="4">
    <source>
        <dbReference type="ARBA" id="ARBA00023136"/>
    </source>
</evidence>
<feature type="transmembrane region" description="Helical" evidence="7">
    <location>
        <begin position="120"/>
        <end position="138"/>
    </location>
</feature>
<dbReference type="Proteomes" id="UP001163046">
    <property type="component" value="Unassembled WGS sequence"/>
</dbReference>
<dbReference type="CDD" id="cd13953">
    <property type="entry name" value="7tm_classC_mGluR-like"/>
    <property type="match status" value="1"/>
</dbReference>